<evidence type="ECO:0000256" key="1">
    <source>
        <dbReference type="SAM" id="MobiDB-lite"/>
    </source>
</evidence>
<comment type="caution">
    <text evidence="2">The sequence shown here is derived from an EMBL/GenBank/DDBJ whole genome shotgun (WGS) entry which is preliminary data.</text>
</comment>
<dbReference type="Proteomes" id="UP000326062">
    <property type="component" value="Unassembled WGS sequence"/>
</dbReference>
<organism evidence="2 3">
    <name type="scientific">Muntiacus reevesi</name>
    <name type="common">Reeves' muntjac</name>
    <name type="synonym">Cervus reevesi</name>
    <dbReference type="NCBI Taxonomy" id="9886"/>
    <lineage>
        <taxon>Eukaryota</taxon>
        <taxon>Metazoa</taxon>
        <taxon>Chordata</taxon>
        <taxon>Craniata</taxon>
        <taxon>Vertebrata</taxon>
        <taxon>Euteleostomi</taxon>
        <taxon>Mammalia</taxon>
        <taxon>Eutheria</taxon>
        <taxon>Laurasiatheria</taxon>
        <taxon>Artiodactyla</taxon>
        <taxon>Ruminantia</taxon>
        <taxon>Pecora</taxon>
        <taxon>Cervidae</taxon>
        <taxon>Muntiacinae</taxon>
        <taxon>Muntiacus</taxon>
    </lineage>
</organism>
<dbReference type="EMBL" id="VCEB01000170">
    <property type="protein sequence ID" value="KAB0353940.1"/>
    <property type="molecule type" value="Genomic_DNA"/>
</dbReference>
<feature type="compositionally biased region" description="Gly residues" evidence="1">
    <location>
        <begin position="11"/>
        <end position="23"/>
    </location>
</feature>
<sequence>MEQPGAAAASGAGGSGEEPGGGRSNKRSAGNRAANEEETKNKPKLKNGIIVKIQNLSNSYSVNWEEEEFLIVLGNWRRKAHFL</sequence>
<reference evidence="2 3" key="1">
    <citation type="submission" date="2019-06" db="EMBL/GenBank/DDBJ databases">
        <title>Discovery of a novel chromosome fission-fusion reversal in muntjac.</title>
        <authorList>
            <person name="Mudd A.B."/>
            <person name="Bredeson J.V."/>
            <person name="Baum R."/>
            <person name="Hockemeyer D."/>
            <person name="Rokhsar D.S."/>
        </authorList>
    </citation>
    <scope>NUCLEOTIDE SEQUENCE [LARGE SCALE GENOMIC DNA]</scope>
    <source>
        <strain evidence="2">UCam_UCB_Mr</strain>
        <tissue evidence="2">Fibroblast cell line</tissue>
    </source>
</reference>
<protein>
    <submittedName>
        <fullName evidence="2">Uncharacterized protein</fullName>
    </submittedName>
</protein>
<keyword evidence="3" id="KW-1185">Reference proteome</keyword>
<feature type="compositionally biased region" description="Low complexity" evidence="1">
    <location>
        <begin position="1"/>
        <end position="10"/>
    </location>
</feature>
<name>A0A5N3W0P7_MUNRE</name>
<gene>
    <name evidence="2" type="ORF">FD755_023366</name>
</gene>
<accession>A0A5N3W0P7</accession>
<proteinExistence type="predicted"/>
<dbReference type="AlphaFoldDB" id="A0A5N3W0P7"/>
<evidence type="ECO:0000313" key="2">
    <source>
        <dbReference type="EMBL" id="KAB0353940.1"/>
    </source>
</evidence>
<feature type="region of interest" description="Disordered" evidence="1">
    <location>
        <begin position="1"/>
        <end position="45"/>
    </location>
</feature>
<evidence type="ECO:0000313" key="3">
    <source>
        <dbReference type="Proteomes" id="UP000326062"/>
    </source>
</evidence>